<protein>
    <submittedName>
        <fullName evidence="2">PRC-barrel domain-containing protein</fullName>
    </submittedName>
</protein>
<dbReference type="Pfam" id="PF05239">
    <property type="entry name" value="PRC"/>
    <property type="match status" value="2"/>
</dbReference>
<evidence type="ECO:0000313" key="2">
    <source>
        <dbReference type="EMBL" id="MEN1760964.1"/>
    </source>
</evidence>
<dbReference type="InterPro" id="IPR011033">
    <property type="entry name" value="PRC_barrel-like_sf"/>
</dbReference>
<dbReference type="RefSeq" id="WP_343186280.1">
    <property type="nucleotide sequence ID" value="NZ_JBCITM010000010.1"/>
</dbReference>
<dbReference type="EMBL" id="JBCITM010000010">
    <property type="protein sequence ID" value="MEN1760964.1"/>
    <property type="molecule type" value="Genomic_DNA"/>
</dbReference>
<organism evidence="2 3">
    <name type="scientific">Anoxynatronum sibiricum</name>
    <dbReference type="NCBI Taxonomy" id="210623"/>
    <lineage>
        <taxon>Bacteria</taxon>
        <taxon>Bacillati</taxon>
        <taxon>Bacillota</taxon>
        <taxon>Clostridia</taxon>
        <taxon>Eubacteriales</taxon>
        <taxon>Clostridiaceae</taxon>
        <taxon>Anoxynatronum</taxon>
    </lineage>
</organism>
<dbReference type="Gene3D" id="2.30.30.240">
    <property type="entry name" value="PRC-barrel domain"/>
    <property type="match status" value="2"/>
</dbReference>
<comment type="caution">
    <text evidence="2">The sequence shown here is derived from an EMBL/GenBank/DDBJ whole genome shotgun (WGS) entry which is preliminary data.</text>
</comment>
<keyword evidence="3" id="KW-1185">Reference proteome</keyword>
<feature type="domain" description="PRC-barrel" evidence="1">
    <location>
        <begin position="6"/>
        <end position="69"/>
    </location>
</feature>
<gene>
    <name evidence="2" type="ORF">AAIG11_10785</name>
</gene>
<sequence>MKKSGQIVNSPVISIQEGLELGTVRELVVNPDKKSVEFLLVDKNEGSDENEILAIPFREAVGVGNYAVTIEHQRVLLDLNKMNIAGSLLENRVNIIDEKVVTRKGKLLGSITDYMVDTETGSIPQILLLVEESGQEGILPLETLVSIGRQVVIVSEEAADLLTDSQKTDEPATEAVPETPVNTEVVDSFSYSEESSVAAPVEEMVEQESGSSVEMFIARQKSFLLGKELKQDLKDMEGNVIAVAGTPITPDIFDQVQGMGRQKVIELTMLTE</sequence>
<accession>A0ABU9VV35</accession>
<proteinExistence type="predicted"/>
<name>A0ABU9VV35_9CLOT</name>
<dbReference type="SUPFAM" id="SSF50346">
    <property type="entry name" value="PRC-barrel domain"/>
    <property type="match status" value="2"/>
</dbReference>
<dbReference type="InterPro" id="IPR027275">
    <property type="entry name" value="PRC-brl_dom"/>
</dbReference>
<evidence type="ECO:0000313" key="3">
    <source>
        <dbReference type="Proteomes" id="UP001407405"/>
    </source>
</evidence>
<feature type="domain" description="PRC-barrel" evidence="1">
    <location>
        <begin position="94"/>
        <end position="155"/>
    </location>
</feature>
<reference evidence="2 3" key="1">
    <citation type="submission" date="2024-04" db="EMBL/GenBank/DDBJ databases">
        <title>Genome sequencing and metabolic network reconstruction of aminoacids and betaine degradation by Anoxynatronum sibiricum.</title>
        <authorList>
            <person name="Detkova E.N."/>
            <person name="Boltjanskaja Y.V."/>
            <person name="Mardanov A.V."/>
            <person name="Kevbrin V."/>
        </authorList>
    </citation>
    <scope>NUCLEOTIDE SEQUENCE [LARGE SCALE GENOMIC DNA]</scope>
    <source>
        <strain evidence="2 3">Z-7981</strain>
    </source>
</reference>
<dbReference type="Proteomes" id="UP001407405">
    <property type="component" value="Unassembled WGS sequence"/>
</dbReference>
<evidence type="ECO:0000259" key="1">
    <source>
        <dbReference type="Pfam" id="PF05239"/>
    </source>
</evidence>